<dbReference type="InterPro" id="IPR002937">
    <property type="entry name" value="Amino_oxidase"/>
</dbReference>
<dbReference type="Gene3D" id="1.10.10.1620">
    <property type="match status" value="1"/>
</dbReference>
<reference evidence="2 3" key="1">
    <citation type="submission" date="2024-07" db="EMBL/GenBank/DDBJ databases">
        <title>Section-level genome sequencing and comparative genomics of Aspergillus sections Usti and Cavernicolus.</title>
        <authorList>
            <consortium name="Lawrence Berkeley National Laboratory"/>
            <person name="Nybo J.L."/>
            <person name="Vesth T.C."/>
            <person name="Theobald S."/>
            <person name="Frisvad J.C."/>
            <person name="Larsen T.O."/>
            <person name="Kjaerboelling I."/>
            <person name="Rothschild-Mancinelli K."/>
            <person name="Lyhne E.K."/>
            <person name="Kogle M.E."/>
            <person name="Barry K."/>
            <person name="Clum A."/>
            <person name="Na H."/>
            <person name="Ledsgaard L."/>
            <person name="Lin J."/>
            <person name="Lipzen A."/>
            <person name="Kuo A."/>
            <person name="Riley R."/>
            <person name="Mondo S."/>
            <person name="Labutti K."/>
            <person name="Haridas S."/>
            <person name="Pangalinan J."/>
            <person name="Salamov A.A."/>
            <person name="Simmons B.A."/>
            <person name="Magnuson J.K."/>
            <person name="Chen J."/>
            <person name="Drula E."/>
            <person name="Henrissat B."/>
            <person name="Wiebenga A."/>
            <person name="Lubbers R.J."/>
            <person name="Gomes A.C."/>
            <person name="Makela M.R."/>
            <person name="Stajich J."/>
            <person name="Grigoriev I.V."/>
            <person name="Mortensen U.H."/>
            <person name="De Vries R.P."/>
            <person name="Baker S.E."/>
            <person name="Andersen M.R."/>
        </authorList>
    </citation>
    <scope>NUCLEOTIDE SEQUENCE [LARGE SCALE GENOMIC DNA]</scope>
    <source>
        <strain evidence="2 3">CBS 123904</strain>
    </source>
</reference>
<dbReference type="SUPFAM" id="SSF54373">
    <property type="entry name" value="FAD-linked reductases, C-terminal domain"/>
    <property type="match status" value="1"/>
</dbReference>
<keyword evidence="3" id="KW-1185">Reference proteome</keyword>
<organism evidence="2 3">
    <name type="scientific">Aspergillus pseudoustus</name>
    <dbReference type="NCBI Taxonomy" id="1810923"/>
    <lineage>
        <taxon>Eukaryota</taxon>
        <taxon>Fungi</taxon>
        <taxon>Dikarya</taxon>
        <taxon>Ascomycota</taxon>
        <taxon>Pezizomycotina</taxon>
        <taxon>Eurotiomycetes</taxon>
        <taxon>Eurotiomycetidae</taxon>
        <taxon>Eurotiales</taxon>
        <taxon>Aspergillaceae</taxon>
        <taxon>Aspergillus</taxon>
        <taxon>Aspergillus subgen. Nidulantes</taxon>
    </lineage>
</organism>
<dbReference type="Gene3D" id="3.90.660.10">
    <property type="match status" value="1"/>
</dbReference>
<dbReference type="PANTHER" id="PTHR10742">
    <property type="entry name" value="FLAVIN MONOAMINE OXIDASE"/>
    <property type="match status" value="1"/>
</dbReference>
<dbReference type="SUPFAM" id="SSF51905">
    <property type="entry name" value="FAD/NAD(P)-binding domain"/>
    <property type="match status" value="1"/>
</dbReference>
<gene>
    <name evidence="2" type="ORF">BJY01DRAFT_261437</name>
</gene>
<protein>
    <recommendedName>
        <fullName evidence="1">Amine oxidase domain-containing protein</fullName>
    </recommendedName>
</protein>
<evidence type="ECO:0000313" key="2">
    <source>
        <dbReference type="EMBL" id="KAL2850679.1"/>
    </source>
</evidence>
<dbReference type="Pfam" id="PF01593">
    <property type="entry name" value="Amino_oxidase"/>
    <property type="match status" value="1"/>
</dbReference>
<dbReference type="PANTHER" id="PTHR10742:SF342">
    <property type="entry name" value="AMINE OXIDASE"/>
    <property type="match status" value="1"/>
</dbReference>
<feature type="domain" description="Amine oxidase" evidence="1">
    <location>
        <begin position="99"/>
        <end position="580"/>
    </location>
</feature>
<comment type="caution">
    <text evidence="2">The sequence shown here is derived from an EMBL/GenBank/DDBJ whole genome shotgun (WGS) entry which is preliminary data.</text>
</comment>
<dbReference type="Gene3D" id="3.50.50.60">
    <property type="entry name" value="FAD/NAD(P)-binding domain"/>
    <property type="match status" value="1"/>
</dbReference>
<dbReference type="Proteomes" id="UP001610446">
    <property type="component" value="Unassembled WGS sequence"/>
</dbReference>
<proteinExistence type="predicted"/>
<evidence type="ECO:0000259" key="1">
    <source>
        <dbReference type="Pfam" id="PF01593"/>
    </source>
</evidence>
<evidence type="ECO:0000313" key="3">
    <source>
        <dbReference type="Proteomes" id="UP001610446"/>
    </source>
</evidence>
<dbReference type="InterPro" id="IPR036188">
    <property type="entry name" value="FAD/NAD-bd_sf"/>
</dbReference>
<dbReference type="InterPro" id="IPR050281">
    <property type="entry name" value="Flavin_monoamine_oxidase"/>
</dbReference>
<dbReference type="EMBL" id="JBFXLU010000035">
    <property type="protein sequence ID" value="KAL2850679.1"/>
    <property type="molecule type" value="Genomic_DNA"/>
</dbReference>
<accession>A0ABR4KFV0</accession>
<sequence>MTTVWFTAKLRCLWARRIARMRLREDLRKVHMACKTDRSNVELAVPAPSTALCAHHIPLPEPPSELLAQLLRGQEPHPLKIGIVGAGISGLYLAMLFDELQIPGLTYEILESSNRTGGRVLTHYFDGEGEHHYDVGAMRFPDENVTDMPTSIERAFDLFCQAGVKLLPYDTEGRNCPHMFNSHGYIPDSSTSPEFDPYAFSVSKGGLVPDRHVLSGADCSRRTVEEGAASILERCFSPFKRRLVEEFWTGFEELLRFDHYTTRGYLRSEMGLDFYSIWYMENVLSSSGLYDQALSEAVLDSLDFDYTVTSGRKTEWYRVKGGTTQVVRGIESNLEHAPCLGKRVGAISYNPADTAYPMSVSVDGESYPREYSAVFLTASLPCVRRMDLGDNILSPGQKAAIQTVHYDSSTKIAIKFKTAWWTIRCGIRGGQASTDLPLRTCVYPSGPENSTVLLCSYTWGQDAQQLASLTRSPSEAELKRLLLHNLALLHQECRSPSGYRHGYSDILELIQDEYESMHAYEWDSDPNTTGAFAYFGPGQFVNFYPDLISPAADGHVYLVGEACSAHHAWVAGALESACRALLQFSYKLYLQNRIPPGQLERIQQRVGDLEGIERDVLEWQEGR</sequence>
<name>A0ABR4KFV0_9EURO</name>